<name>A0ABT9Y440_9FIRM</name>
<dbReference type="EC" id="4.2.1.46" evidence="3"/>
<dbReference type="GO" id="GO:0008460">
    <property type="term" value="F:dTDP-glucose 4,6-dehydratase activity"/>
    <property type="evidence" value="ECO:0007669"/>
    <property type="project" value="UniProtKB-EC"/>
</dbReference>
<dbReference type="PANTHER" id="PTHR43000">
    <property type="entry name" value="DTDP-D-GLUCOSE 4,6-DEHYDRATASE-RELATED"/>
    <property type="match status" value="1"/>
</dbReference>
<dbReference type="EMBL" id="JAUSUE010000001">
    <property type="protein sequence ID" value="MDQ0202593.1"/>
    <property type="molecule type" value="Genomic_DNA"/>
</dbReference>
<dbReference type="RefSeq" id="WP_307222483.1">
    <property type="nucleotide sequence ID" value="NZ_CP116940.1"/>
</dbReference>
<comment type="similarity">
    <text evidence="1">Belongs to the NAD(P)-dependent epimerase/dehydratase family.</text>
</comment>
<dbReference type="Gene3D" id="3.40.50.720">
    <property type="entry name" value="NAD(P)-binding Rossmann-like Domain"/>
    <property type="match status" value="1"/>
</dbReference>
<dbReference type="Proteomes" id="UP001239167">
    <property type="component" value="Unassembled WGS sequence"/>
</dbReference>
<dbReference type="InterPro" id="IPR036291">
    <property type="entry name" value="NAD(P)-bd_dom_sf"/>
</dbReference>
<evidence type="ECO:0000256" key="1">
    <source>
        <dbReference type="ARBA" id="ARBA00007637"/>
    </source>
</evidence>
<organism evidence="3 4">
    <name type="scientific">Pectinatus haikarae</name>
    <dbReference type="NCBI Taxonomy" id="349096"/>
    <lineage>
        <taxon>Bacteria</taxon>
        <taxon>Bacillati</taxon>
        <taxon>Bacillota</taxon>
        <taxon>Negativicutes</taxon>
        <taxon>Selenomonadales</taxon>
        <taxon>Selenomonadaceae</taxon>
        <taxon>Pectinatus</taxon>
    </lineage>
</organism>
<proteinExistence type="inferred from homology"/>
<feature type="domain" description="NAD-dependent epimerase/dehydratase" evidence="2">
    <location>
        <begin position="5"/>
        <end position="229"/>
    </location>
</feature>
<protein>
    <submittedName>
        <fullName evidence="3">dTDP-glucose 4,6-dehydratase</fullName>
        <ecNumber evidence="3">4.2.1.46</ecNumber>
    </submittedName>
</protein>
<gene>
    <name evidence="3" type="ORF">J2S01_000278</name>
</gene>
<dbReference type="Pfam" id="PF01370">
    <property type="entry name" value="Epimerase"/>
    <property type="match status" value="1"/>
</dbReference>
<evidence type="ECO:0000313" key="4">
    <source>
        <dbReference type="Proteomes" id="UP001239167"/>
    </source>
</evidence>
<dbReference type="InterPro" id="IPR001509">
    <property type="entry name" value="Epimerase_deHydtase"/>
</dbReference>
<comment type="caution">
    <text evidence="3">The sequence shown here is derived from an EMBL/GenBank/DDBJ whole genome shotgun (WGS) entry which is preliminary data.</text>
</comment>
<evidence type="ECO:0000259" key="2">
    <source>
        <dbReference type="Pfam" id="PF01370"/>
    </source>
</evidence>
<sequence>MSKYIILGGAGFLGHYLVEKLSSDSKILVCDIKNTLVSTYDNCDFCKIDITKKDEVAKIPFGEDDIVIHLAANQYHSKVPREGRKQFFWDVNYKGTENVLNAMRSKKCHKLIYFSTDMTYGRPQFLPVTVNHPQVPFGPYGESKKASEDLCREYRELGFNITIFRPRMILGPGRLGVLKKLFKLIELNLPVPMIGSGKNCYQMISVFDCVTAVIKCIDKEIPNKEYNLGSDNPPTVYGLLKDLIQNVHSKSVLIKTNGFFIKKCLAVLSRFRIELLYKEQYEIADENYIVDIENAKKELEWGPQYSDVDMLYQAYKYYQKEKAGI</sequence>
<keyword evidence="3" id="KW-0456">Lyase</keyword>
<accession>A0ABT9Y440</accession>
<evidence type="ECO:0000313" key="3">
    <source>
        <dbReference type="EMBL" id="MDQ0202593.1"/>
    </source>
</evidence>
<dbReference type="CDD" id="cd08946">
    <property type="entry name" value="SDR_e"/>
    <property type="match status" value="1"/>
</dbReference>
<reference evidence="3 4" key="1">
    <citation type="submission" date="2023-07" db="EMBL/GenBank/DDBJ databases">
        <title>Genomic Encyclopedia of Type Strains, Phase IV (KMG-IV): sequencing the most valuable type-strain genomes for metagenomic binning, comparative biology and taxonomic classification.</title>
        <authorList>
            <person name="Goeker M."/>
        </authorList>
    </citation>
    <scope>NUCLEOTIDE SEQUENCE [LARGE SCALE GENOMIC DNA]</scope>
    <source>
        <strain evidence="3 4">DSM 16980</strain>
    </source>
</reference>
<keyword evidence="4" id="KW-1185">Reference proteome</keyword>
<dbReference type="SUPFAM" id="SSF51735">
    <property type="entry name" value="NAD(P)-binding Rossmann-fold domains"/>
    <property type="match status" value="1"/>
</dbReference>